<sequence length="57" mass="6429">MPVAAVQSTAPTATPARPTKRAIAPKRKDKRRAASFVRKMIAELWDEIEDVFDDLFD</sequence>
<proteinExistence type="predicted"/>
<name>A0A2T0W296_9RHOB</name>
<evidence type="ECO:0000313" key="2">
    <source>
        <dbReference type="EMBL" id="PRY79063.1"/>
    </source>
</evidence>
<dbReference type="EMBL" id="PVTP01000003">
    <property type="protein sequence ID" value="PRY79063.1"/>
    <property type="molecule type" value="Genomic_DNA"/>
</dbReference>
<accession>A0A2T0W296</accession>
<protein>
    <submittedName>
        <fullName evidence="2">Uncharacterized protein</fullName>
    </submittedName>
</protein>
<evidence type="ECO:0000256" key="1">
    <source>
        <dbReference type="SAM" id="MobiDB-lite"/>
    </source>
</evidence>
<feature type="region of interest" description="Disordered" evidence="1">
    <location>
        <begin position="1"/>
        <end position="28"/>
    </location>
</feature>
<reference evidence="2 3" key="1">
    <citation type="submission" date="2018-03" db="EMBL/GenBank/DDBJ databases">
        <title>Genomic Encyclopedia of Archaeal and Bacterial Type Strains, Phase II (KMG-II): from individual species to whole genera.</title>
        <authorList>
            <person name="Goeker M."/>
        </authorList>
    </citation>
    <scope>NUCLEOTIDE SEQUENCE [LARGE SCALE GENOMIC DNA]</scope>
    <source>
        <strain evidence="2 3">DSM 101533</strain>
    </source>
</reference>
<keyword evidence="3" id="KW-1185">Reference proteome</keyword>
<evidence type="ECO:0000313" key="3">
    <source>
        <dbReference type="Proteomes" id="UP000238007"/>
    </source>
</evidence>
<dbReference type="AlphaFoldDB" id="A0A2T0W296"/>
<comment type="caution">
    <text evidence="2">The sequence shown here is derived from an EMBL/GenBank/DDBJ whole genome shotgun (WGS) entry which is preliminary data.</text>
</comment>
<gene>
    <name evidence="2" type="ORF">CLV80_103397</name>
</gene>
<dbReference type="Proteomes" id="UP000238007">
    <property type="component" value="Unassembled WGS sequence"/>
</dbReference>
<feature type="compositionally biased region" description="Basic residues" evidence="1">
    <location>
        <begin position="18"/>
        <end position="28"/>
    </location>
</feature>
<organism evidence="2 3">
    <name type="scientific">Yoonia maritima</name>
    <dbReference type="NCBI Taxonomy" id="1435347"/>
    <lineage>
        <taxon>Bacteria</taxon>
        <taxon>Pseudomonadati</taxon>
        <taxon>Pseudomonadota</taxon>
        <taxon>Alphaproteobacteria</taxon>
        <taxon>Rhodobacterales</taxon>
        <taxon>Paracoccaceae</taxon>
        <taxon>Yoonia</taxon>
    </lineage>
</organism>